<keyword evidence="3" id="KW-0614">Plasmid</keyword>
<evidence type="ECO:0000313" key="4">
    <source>
        <dbReference type="Proteomes" id="UP000185494"/>
    </source>
</evidence>
<dbReference type="GO" id="GO:0006355">
    <property type="term" value="P:regulation of DNA-templated transcription"/>
    <property type="evidence" value="ECO:0007669"/>
    <property type="project" value="InterPro"/>
</dbReference>
<name>A0A1L7AMW9_9PROT</name>
<feature type="region of interest" description="Disordered" evidence="1">
    <location>
        <begin position="55"/>
        <end position="81"/>
    </location>
</feature>
<geneLocation type="plasmid" evidence="3 4">
    <name>1</name>
</geneLocation>
<dbReference type="KEGG" id="rgi:RGI145_22480"/>
<evidence type="ECO:0000313" key="3">
    <source>
        <dbReference type="EMBL" id="APT60125.1"/>
    </source>
</evidence>
<organism evidence="3 4">
    <name type="scientific">Roseomonas gilardii</name>
    <dbReference type="NCBI Taxonomy" id="257708"/>
    <lineage>
        <taxon>Bacteria</taxon>
        <taxon>Pseudomonadati</taxon>
        <taxon>Pseudomonadota</taxon>
        <taxon>Alphaproteobacteria</taxon>
        <taxon>Acetobacterales</taxon>
        <taxon>Roseomonadaceae</taxon>
        <taxon>Roseomonas</taxon>
    </lineage>
</organism>
<dbReference type="InterPro" id="IPR010985">
    <property type="entry name" value="Ribbon_hlx_hlx"/>
</dbReference>
<evidence type="ECO:0000256" key="1">
    <source>
        <dbReference type="SAM" id="MobiDB-lite"/>
    </source>
</evidence>
<feature type="domain" description="Antitoxin FitA-like ribbon-helix-helix" evidence="2">
    <location>
        <begin position="3"/>
        <end position="39"/>
    </location>
</feature>
<dbReference type="Pfam" id="PF22513">
    <property type="entry name" value="FitA-like_RHH"/>
    <property type="match status" value="1"/>
</dbReference>
<sequence length="81" mass="9071">MGQLLVRGLDDRLIQTLRQRAARSGRSVEAEHRALLEQVLGPEAETFADVAARLRAQSPPQSTDSADLLRADRDREQGRDY</sequence>
<dbReference type="InterPro" id="IPR013321">
    <property type="entry name" value="Arc_rbn_hlx_hlx"/>
</dbReference>
<accession>A0A1L7AMW9</accession>
<gene>
    <name evidence="3" type="ORF">RGI145_22480</name>
</gene>
<dbReference type="Proteomes" id="UP000185494">
    <property type="component" value="Chromosome 1"/>
</dbReference>
<proteinExistence type="predicted"/>
<feature type="compositionally biased region" description="Basic and acidic residues" evidence="1">
    <location>
        <begin position="67"/>
        <end position="81"/>
    </location>
</feature>
<dbReference type="AlphaFoldDB" id="A0A1L7AMW9"/>
<dbReference type="RefSeq" id="WP_075800831.1">
    <property type="nucleotide sequence ID" value="NZ_CP015585.1"/>
</dbReference>
<dbReference type="Gene3D" id="1.10.1220.10">
    <property type="entry name" value="Met repressor-like"/>
    <property type="match status" value="1"/>
</dbReference>
<dbReference type="InterPro" id="IPR053853">
    <property type="entry name" value="FitA-like_RHH"/>
</dbReference>
<reference evidence="3 4" key="1">
    <citation type="submission" date="2016-05" db="EMBL/GenBank/DDBJ databases">
        <title>Complete Genome and Methylome Analysis of Psychrotrophic Bacterial Isolates from Antarctic Lake Untersee.</title>
        <authorList>
            <person name="Fomenkov A."/>
            <person name="Akimov V.N."/>
            <person name="Vasilyeva L.V."/>
            <person name="Andersen D."/>
            <person name="Vincze T."/>
            <person name="Roberts R.J."/>
        </authorList>
    </citation>
    <scope>NUCLEOTIDE SEQUENCE [LARGE SCALE GENOMIC DNA]</scope>
    <source>
        <strain evidence="3 4">U14-5</strain>
        <plasmid evidence="4">Plasmid 1</plasmid>
    </source>
</reference>
<evidence type="ECO:0000259" key="2">
    <source>
        <dbReference type="Pfam" id="PF22513"/>
    </source>
</evidence>
<dbReference type="EMBL" id="CP015585">
    <property type="protein sequence ID" value="APT60125.1"/>
    <property type="molecule type" value="Genomic_DNA"/>
</dbReference>
<dbReference type="SUPFAM" id="SSF47598">
    <property type="entry name" value="Ribbon-helix-helix"/>
    <property type="match status" value="1"/>
</dbReference>
<protein>
    <recommendedName>
        <fullName evidence="2">Antitoxin FitA-like ribbon-helix-helix domain-containing protein</fullName>
    </recommendedName>
</protein>